<evidence type="ECO:0000313" key="2">
    <source>
        <dbReference type="Proteomes" id="UP000529795"/>
    </source>
</evidence>
<dbReference type="AlphaFoldDB" id="A0A840FKL0"/>
<dbReference type="RefSeq" id="WP_183983817.1">
    <property type="nucleotide sequence ID" value="NZ_JACIEV010000004.1"/>
</dbReference>
<organism evidence="1 2">
    <name type="scientific">Sphingomonas jinjuensis</name>
    <dbReference type="NCBI Taxonomy" id="535907"/>
    <lineage>
        <taxon>Bacteria</taxon>
        <taxon>Pseudomonadati</taxon>
        <taxon>Pseudomonadota</taxon>
        <taxon>Alphaproteobacteria</taxon>
        <taxon>Sphingomonadales</taxon>
        <taxon>Sphingomonadaceae</taxon>
        <taxon>Sphingomonas</taxon>
    </lineage>
</organism>
<sequence>MDVSITPIAERIARVLAAQRISANAEGEAESAAAAVDSAWPNYLDDARAVLRTLREPDEAMAAVGDVAIWERMILAAIDEARPKTIVL</sequence>
<proteinExistence type="predicted"/>
<dbReference type="EMBL" id="JACIEV010000004">
    <property type="protein sequence ID" value="MBB4153855.1"/>
    <property type="molecule type" value="Genomic_DNA"/>
</dbReference>
<accession>A0A840FKL0</accession>
<evidence type="ECO:0000313" key="1">
    <source>
        <dbReference type="EMBL" id="MBB4153855.1"/>
    </source>
</evidence>
<reference evidence="1 2" key="1">
    <citation type="submission" date="2020-08" db="EMBL/GenBank/DDBJ databases">
        <title>Genomic Encyclopedia of Type Strains, Phase IV (KMG-IV): sequencing the most valuable type-strain genomes for metagenomic binning, comparative biology and taxonomic classification.</title>
        <authorList>
            <person name="Goeker M."/>
        </authorList>
    </citation>
    <scope>NUCLEOTIDE SEQUENCE [LARGE SCALE GENOMIC DNA]</scope>
    <source>
        <strain evidence="1 2">YC6723</strain>
    </source>
</reference>
<protein>
    <submittedName>
        <fullName evidence="1">Uncharacterized protein</fullName>
    </submittedName>
</protein>
<keyword evidence="2" id="KW-1185">Reference proteome</keyword>
<comment type="caution">
    <text evidence="1">The sequence shown here is derived from an EMBL/GenBank/DDBJ whole genome shotgun (WGS) entry which is preliminary data.</text>
</comment>
<name>A0A840FKL0_9SPHN</name>
<gene>
    <name evidence="1" type="ORF">GGQ80_001761</name>
</gene>
<dbReference type="Proteomes" id="UP000529795">
    <property type="component" value="Unassembled WGS sequence"/>
</dbReference>